<dbReference type="EMBL" id="FNNH01000050">
    <property type="protein sequence ID" value="SDX03317.1"/>
    <property type="molecule type" value="Genomic_DNA"/>
</dbReference>
<protein>
    <submittedName>
        <fullName evidence="2">Multicomponent Na+:H+ antiporter subunit G</fullName>
    </submittedName>
</protein>
<dbReference type="PANTHER" id="PTHR34703:SF1">
    <property type="entry name" value="ANTIPORTER SUBUNIT MNHG2-RELATED"/>
    <property type="match status" value="1"/>
</dbReference>
<organism evidence="2 3">
    <name type="scientific">Nitrosomonas communis</name>
    <dbReference type="NCBI Taxonomy" id="44574"/>
    <lineage>
        <taxon>Bacteria</taxon>
        <taxon>Pseudomonadati</taxon>
        <taxon>Pseudomonadota</taxon>
        <taxon>Betaproteobacteria</taxon>
        <taxon>Nitrosomonadales</taxon>
        <taxon>Nitrosomonadaceae</taxon>
        <taxon>Nitrosomonas</taxon>
    </lineage>
</organism>
<sequence length="105" mass="11689">MNILELCSIVFLVVGAIFFLAGTIGLLRFPDVYTRLQALAKVDNLGLGFTSIGLLFQAPELIIAMKIILIWLLTLFASSTISFLIARRAMKRGVIPWRAREHGIE</sequence>
<dbReference type="PANTHER" id="PTHR34703">
    <property type="entry name" value="ANTIPORTER SUBUNIT MNHG2-RELATED"/>
    <property type="match status" value="1"/>
</dbReference>
<keyword evidence="1" id="KW-1133">Transmembrane helix</keyword>
<accession>A0A1H2YDR9</accession>
<dbReference type="AlphaFoldDB" id="A0A1H2YDR9"/>
<dbReference type="Pfam" id="PF03334">
    <property type="entry name" value="PhaG_MnhG_YufB"/>
    <property type="match status" value="1"/>
</dbReference>
<keyword evidence="1" id="KW-0472">Membrane</keyword>
<dbReference type="GO" id="GO:0015385">
    <property type="term" value="F:sodium:proton antiporter activity"/>
    <property type="evidence" value="ECO:0007669"/>
    <property type="project" value="TreeGrafter"/>
</dbReference>
<gene>
    <name evidence="2" type="ORF">SAMN05421882_105021</name>
</gene>
<dbReference type="InterPro" id="IPR005133">
    <property type="entry name" value="PhaG_MnhG_YufB"/>
</dbReference>
<feature type="transmembrane region" description="Helical" evidence="1">
    <location>
        <begin position="6"/>
        <end position="27"/>
    </location>
</feature>
<dbReference type="Proteomes" id="UP000183454">
    <property type="component" value="Unassembled WGS sequence"/>
</dbReference>
<evidence type="ECO:0000256" key="1">
    <source>
        <dbReference type="SAM" id="Phobius"/>
    </source>
</evidence>
<keyword evidence="1" id="KW-0812">Transmembrane</keyword>
<evidence type="ECO:0000313" key="3">
    <source>
        <dbReference type="Proteomes" id="UP000183454"/>
    </source>
</evidence>
<evidence type="ECO:0000313" key="2">
    <source>
        <dbReference type="EMBL" id="SDX03317.1"/>
    </source>
</evidence>
<reference evidence="2 3" key="1">
    <citation type="submission" date="2016-10" db="EMBL/GenBank/DDBJ databases">
        <authorList>
            <person name="de Groot N.N."/>
        </authorList>
    </citation>
    <scope>NUCLEOTIDE SEQUENCE [LARGE SCALE GENOMIC DNA]</scope>
    <source>
        <strain evidence="2 3">Nm110</strain>
    </source>
</reference>
<dbReference type="NCBIfam" id="TIGR01300">
    <property type="entry name" value="CPA3_mnhG_phaG"/>
    <property type="match status" value="1"/>
</dbReference>
<dbReference type="RefSeq" id="WP_074667904.1">
    <property type="nucleotide sequence ID" value="NZ_FNNH01000050.1"/>
</dbReference>
<feature type="transmembrane region" description="Helical" evidence="1">
    <location>
        <begin position="62"/>
        <end position="86"/>
    </location>
</feature>
<name>A0A1H2YDR9_9PROT</name>
<proteinExistence type="predicted"/>